<sequence>MKAAHVVHHKSGEVSICIDEQVTSITPPWKLSETCSGLQRIVSDNHLQYLSSMEAEAAMLDWYNALDIEGKLEIILPDLDYYLQLWQKAVWDEKNLRDMDSEARLAFAGLFGAQIDANPRSDKYSGLYHDCHKSGYNKARLNFLMQRAGFVRVSVAQEAGRLIAKGVKTMHKGERQVTPSYENIRQDHKERYQFACEQLKPLKPNSILDLACGIGYGSLMLNEQTGSEVIGVDIDKGAIDYANTYYSGERTRFICQDARKLEIPEGKMDAVVSFETIEHIDFDRQLLSVFYSCLRPGGVLICSTPNQDVMPFDKNRFAFHIKHYTVSEVVDLLQSCGFSDIRLFKQEDAKAAPVTPGNDGCFTIAVARR</sequence>
<proteinExistence type="predicted"/>
<name>A0ABQ1RK49_9ALTE</name>
<evidence type="ECO:0000256" key="1">
    <source>
        <dbReference type="ARBA" id="ARBA00022679"/>
    </source>
</evidence>
<dbReference type="SUPFAM" id="SSF53335">
    <property type="entry name" value="S-adenosyl-L-methionine-dependent methyltransferases"/>
    <property type="match status" value="1"/>
</dbReference>
<reference evidence="4" key="1">
    <citation type="journal article" date="2019" name="Int. J. Syst. Evol. Microbiol.">
        <title>The Global Catalogue of Microorganisms (GCM) 10K type strain sequencing project: providing services to taxonomists for standard genome sequencing and annotation.</title>
        <authorList>
            <consortium name="The Broad Institute Genomics Platform"/>
            <consortium name="The Broad Institute Genome Sequencing Center for Infectious Disease"/>
            <person name="Wu L."/>
            <person name="Ma J."/>
        </authorList>
    </citation>
    <scope>NUCLEOTIDE SEQUENCE [LARGE SCALE GENOMIC DNA]</scope>
    <source>
        <strain evidence="4">CGMCC 1.12923</strain>
    </source>
</reference>
<organism evidence="3 4">
    <name type="scientific">Lacimicrobium alkaliphilum</name>
    <dbReference type="NCBI Taxonomy" id="1526571"/>
    <lineage>
        <taxon>Bacteria</taxon>
        <taxon>Pseudomonadati</taxon>
        <taxon>Pseudomonadota</taxon>
        <taxon>Gammaproteobacteria</taxon>
        <taxon>Alteromonadales</taxon>
        <taxon>Alteromonadaceae</taxon>
        <taxon>Lacimicrobium</taxon>
    </lineage>
</organism>
<keyword evidence="4" id="KW-1185">Reference proteome</keyword>
<gene>
    <name evidence="3" type="ORF">GCM10011357_29370</name>
</gene>
<dbReference type="PANTHER" id="PTHR43861">
    <property type="entry name" value="TRANS-ACONITATE 2-METHYLTRANSFERASE-RELATED"/>
    <property type="match status" value="1"/>
</dbReference>
<feature type="domain" description="Methyltransferase" evidence="2">
    <location>
        <begin position="207"/>
        <end position="298"/>
    </location>
</feature>
<accession>A0ABQ1RK49</accession>
<dbReference type="InterPro" id="IPR041698">
    <property type="entry name" value="Methyltransf_25"/>
</dbReference>
<dbReference type="Gene3D" id="3.40.50.150">
    <property type="entry name" value="Vaccinia Virus protein VP39"/>
    <property type="match status" value="1"/>
</dbReference>
<dbReference type="Proteomes" id="UP000614272">
    <property type="component" value="Unassembled WGS sequence"/>
</dbReference>
<dbReference type="EMBL" id="BMGJ01000013">
    <property type="protein sequence ID" value="GGD72496.1"/>
    <property type="molecule type" value="Genomic_DNA"/>
</dbReference>
<dbReference type="RefSeq" id="WP_099036293.1">
    <property type="nucleotide sequence ID" value="NZ_BMGJ01000013.1"/>
</dbReference>
<evidence type="ECO:0000313" key="4">
    <source>
        <dbReference type="Proteomes" id="UP000614272"/>
    </source>
</evidence>
<evidence type="ECO:0000259" key="2">
    <source>
        <dbReference type="Pfam" id="PF13649"/>
    </source>
</evidence>
<evidence type="ECO:0000313" key="3">
    <source>
        <dbReference type="EMBL" id="GGD72496.1"/>
    </source>
</evidence>
<dbReference type="Pfam" id="PF13649">
    <property type="entry name" value="Methyltransf_25"/>
    <property type="match status" value="1"/>
</dbReference>
<dbReference type="InterPro" id="IPR029063">
    <property type="entry name" value="SAM-dependent_MTases_sf"/>
</dbReference>
<protein>
    <recommendedName>
        <fullName evidence="2">Methyltransferase domain-containing protein</fullName>
    </recommendedName>
</protein>
<dbReference type="CDD" id="cd02440">
    <property type="entry name" value="AdoMet_MTases"/>
    <property type="match status" value="1"/>
</dbReference>
<keyword evidence="1" id="KW-0808">Transferase</keyword>
<comment type="caution">
    <text evidence="3">The sequence shown here is derived from an EMBL/GenBank/DDBJ whole genome shotgun (WGS) entry which is preliminary data.</text>
</comment>